<keyword evidence="4" id="KW-1185">Reference proteome</keyword>
<dbReference type="AlphaFoldDB" id="J3NTN6"/>
<dbReference type="VEuPathDB" id="FungiDB:GGTG_04636"/>
<accession>J3NTN6</accession>
<reference evidence="3" key="5">
    <citation type="submission" date="2018-04" db="UniProtKB">
        <authorList>
            <consortium name="EnsemblFungi"/>
        </authorList>
    </citation>
    <scope>IDENTIFICATION</scope>
    <source>
        <strain evidence="3">R3-111a-1</strain>
    </source>
</reference>
<reference evidence="4" key="1">
    <citation type="submission" date="2010-07" db="EMBL/GenBank/DDBJ databases">
        <title>The genome sequence of Gaeumannomyces graminis var. tritici strain R3-111a-1.</title>
        <authorList>
            <consortium name="The Broad Institute Genome Sequencing Platform"/>
            <person name="Ma L.-J."/>
            <person name="Dead R."/>
            <person name="Young S."/>
            <person name="Zeng Q."/>
            <person name="Koehrsen M."/>
            <person name="Alvarado L."/>
            <person name="Berlin A."/>
            <person name="Chapman S.B."/>
            <person name="Chen Z."/>
            <person name="Freedman E."/>
            <person name="Gellesch M."/>
            <person name="Goldberg J."/>
            <person name="Griggs A."/>
            <person name="Gujja S."/>
            <person name="Heilman E.R."/>
            <person name="Heiman D."/>
            <person name="Hepburn T."/>
            <person name="Howarth C."/>
            <person name="Jen D."/>
            <person name="Larson L."/>
            <person name="Mehta T."/>
            <person name="Neiman D."/>
            <person name="Pearson M."/>
            <person name="Roberts A."/>
            <person name="Saif S."/>
            <person name="Shea T."/>
            <person name="Shenoy N."/>
            <person name="Sisk P."/>
            <person name="Stolte C."/>
            <person name="Sykes S."/>
            <person name="Walk T."/>
            <person name="White J."/>
            <person name="Yandava C."/>
            <person name="Haas B."/>
            <person name="Nusbaum C."/>
            <person name="Birren B."/>
        </authorList>
    </citation>
    <scope>NUCLEOTIDE SEQUENCE [LARGE SCALE GENOMIC DNA]</scope>
    <source>
        <strain evidence="4">R3-111a-1</strain>
    </source>
</reference>
<dbReference type="Proteomes" id="UP000006039">
    <property type="component" value="Unassembled WGS sequence"/>
</dbReference>
<evidence type="ECO:0000313" key="2">
    <source>
        <dbReference type="EMBL" id="EJT79551.1"/>
    </source>
</evidence>
<reference evidence="2" key="3">
    <citation type="submission" date="2010-09" db="EMBL/GenBank/DDBJ databases">
        <title>Annotation of Gaeumannomyces graminis var. tritici R3-111a-1.</title>
        <authorList>
            <consortium name="The Broad Institute Genome Sequencing Platform"/>
            <person name="Ma L.-J."/>
            <person name="Dead R."/>
            <person name="Young S.K."/>
            <person name="Zeng Q."/>
            <person name="Gargeya S."/>
            <person name="Fitzgerald M."/>
            <person name="Haas B."/>
            <person name="Abouelleil A."/>
            <person name="Alvarado L."/>
            <person name="Arachchi H.M."/>
            <person name="Berlin A."/>
            <person name="Brown A."/>
            <person name="Chapman S.B."/>
            <person name="Chen Z."/>
            <person name="Dunbar C."/>
            <person name="Freedman E."/>
            <person name="Gearin G."/>
            <person name="Gellesch M."/>
            <person name="Goldberg J."/>
            <person name="Griggs A."/>
            <person name="Gujja S."/>
            <person name="Heiman D."/>
            <person name="Howarth C."/>
            <person name="Larson L."/>
            <person name="Lui A."/>
            <person name="MacDonald P.J.P."/>
            <person name="Mehta T."/>
            <person name="Montmayeur A."/>
            <person name="Murphy C."/>
            <person name="Neiman D."/>
            <person name="Pearson M."/>
            <person name="Priest M."/>
            <person name="Roberts A."/>
            <person name="Saif S."/>
            <person name="Shea T."/>
            <person name="Shenoy N."/>
            <person name="Sisk P."/>
            <person name="Stolte C."/>
            <person name="Sykes S."/>
            <person name="Yandava C."/>
            <person name="Wortman J."/>
            <person name="Nusbaum C."/>
            <person name="Birren B."/>
        </authorList>
    </citation>
    <scope>NUCLEOTIDE SEQUENCE</scope>
    <source>
        <strain evidence="2">R3-111a-1</strain>
    </source>
</reference>
<evidence type="ECO:0000313" key="3">
    <source>
        <dbReference type="EnsemblFungi" id="EJT79551"/>
    </source>
</evidence>
<protein>
    <submittedName>
        <fullName evidence="2 3">Uncharacterized protein</fullName>
    </submittedName>
</protein>
<name>J3NTN6_GAET3</name>
<proteinExistence type="predicted"/>
<feature type="region of interest" description="Disordered" evidence="1">
    <location>
        <begin position="1"/>
        <end position="52"/>
    </location>
</feature>
<dbReference type="RefSeq" id="XP_009220696.1">
    <property type="nucleotide sequence ID" value="XM_009222432.1"/>
</dbReference>
<reference evidence="3" key="4">
    <citation type="journal article" date="2015" name="G3 (Bethesda)">
        <title>Genome sequences of three phytopathogenic species of the Magnaporthaceae family of fungi.</title>
        <authorList>
            <person name="Okagaki L.H."/>
            <person name="Nunes C.C."/>
            <person name="Sailsbery J."/>
            <person name="Clay B."/>
            <person name="Brown D."/>
            <person name="John T."/>
            <person name="Oh Y."/>
            <person name="Young N."/>
            <person name="Fitzgerald M."/>
            <person name="Haas B.J."/>
            <person name="Zeng Q."/>
            <person name="Young S."/>
            <person name="Adiconis X."/>
            <person name="Fan L."/>
            <person name="Levin J.Z."/>
            <person name="Mitchell T.K."/>
            <person name="Okubara P.A."/>
            <person name="Farman M.L."/>
            <person name="Kohn L.M."/>
            <person name="Birren B."/>
            <person name="Ma L.-J."/>
            <person name="Dean R.A."/>
        </authorList>
    </citation>
    <scope>NUCLEOTIDE SEQUENCE</scope>
    <source>
        <strain evidence="3">R3-111a-1</strain>
    </source>
</reference>
<evidence type="ECO:0000313" key="4">
    <source>
        <dbReference type="Proteomes" id="UP000006039"/>
    </source>
</evidence>
<dbReference type="GeneID" id="20345094"/>
<gene>
    <name evidence="3" type="primary">20345094</name>
    <name evidence="2" type="ORF">GGTG_04636</name>
</gene>
<dbReference type="EMBL" id="GL385396">
    <property type="protein sequence ID" value="EJT79551.1"/>
    <property type="molecule type" value="Genomic_DNA"/>
</dbReference>
<dbReference type="EnsemblFungi" id="EJT79551">
    <property type="protein sequence ID" value="EJT79551"/>
    <property type="gene ID" value="GGTG_04636"/>
</dbReference>
<organism evidence="2">
    <name type="scientific">Gaeumannomyces tritici (strain R3-111a-1)</name>
    <name type="common">Wheat and barley take-all root rot fungus</name>
    <name type="synonym">Gaeumannomyces graminis var. tritici</name>
    <dbReference type="NCBI Taxonomy" id="644352"/>
    <lineage>
        <taxon>Eukaryota</taxon>
        <taxon>Fungi</taxon>
        <taxon>Dikarya</taxon>
        <taxon>Ascomycota</taxon>
        <taxon>Pezizomycotina</taxon>
        <taxon>Sordariomycetes</taxon>
        <taxon>Sordariomycetidae</taxon>
        <taxon>Magnaporthales</taxon>
        <taxon>Magnaporthaceae</taxon>
        <taxon>Gaeumannomyces</taxon>
    </lineage>
</organism>
<dbReference type="HOGENOM" id="CLU_2654624_0_0_1"/>
<reference evidence="2" key="2">
    <citation type="submission" date="2010-07" db="EMBL/GenBank/DDBJ databases">
        <authorList>
            <consortium name="The Broad Institute Genome Sequencing Platform"/>
            <consortium name="Broad Institute Genome Sequencing Center for Infectious Disease"/>
            <person name="Ma L.-J."/>
            <person name="Dead R."/>
            <person name="Young S."/>
            <person name="Zeng Q."/>
            <person name="Koehrsen M."/>
            <person name="Alvarado L."/>
            <person name="Berlin A."/>
            <person name="Chapman S.B."/>
            <person name="Chen Z."/>
            <person name="Freedman E."/>
            <person name="Gellesch M."/>
            <person name="Goldberg J."/>
            <person name="Griggs A."/>
            <person name="Gujja S."/>
            <person name="Heilman E.R."/>
            <person name="Heiman D."/>
            <person name="Hepburn T."/>
            <person name="Howarth C."/>
            <person name="Jen D."/>
            <person name="Larson L."/>
            <person name="Mehta T."/>
            <person name="Neiman D."/>
            <person name="Pearson M."/>
            <person name="Roberts A."/>
            <person name="Saif S."/>
            <person name="Shea T."/>
            <person name="Shenoy N."/>
            <person name="Sisk P."/>
            <person name="Stolte C."/>
            <person name="Sykes S."/>
            <person name="Walk T."/>
            <person name="White J."/>
            <person name="Yandava C."/>
            <person name="Haas B."/>
            <person name="Nusbaum C."/>
            <person name="Birren B."/>
        </authorList>
    </citation>
    <scope>NUCLEOTIDE SEQUENCE</scope>
    <source>
        <strain evidence="2">R3-111a-1</strain>
    </source>
</reference>
<sequence length="76" mass="7814">MAASSTQYATPMGRGAYDTTGVPKPPPPKPSVSAINTAALPDHGGPSPSCHSPTSTLAYFALLQQGSPPFDHQVNH</sequence>
<evidence type="ECO:0000256" key="1">
    <source>
        <dbReference type="SAM" id="MobiDB-lite"/>
    </source>
</evidence>